<comment type="caution">
    <text evidence="3">The sequence shown here is derived from an EMBL/GenBank/DDBJ whole genome shotgun (WGS) entry which is preliminary data.</text>
</comment>
<feature type="region of interest" description="Disordered" evidence="1">
    <location>
        <begin position="671"/>
        <end position="692"/>
    </location>
</feature>
<keyword evidence="4" id="KW-1185">Reference proteome</keyword>
<feature type="compositionally biased region" description="Acidic residues" evidence="1">
    <location>
        <begin position="683"/>
        <end position="692"/>
    </location>
</feature>
<dbReference type="SUPFAM" id="SSF53098">
    <property type="entry name" value="Ribonuclease H-like"/>
    <property type="match status" value="1"/>
</dbReference>
<dbReference type="PROSITE" id="PS50994">
    <property type="entry name" value="INTEGRASE"/>
    <property type="match status" value="1"/>
</dbReference>
<dbReference type="RefSeq" id="WP_165258196.1">
    <property type="nucleotide sequence ID" value="NZ_JAAKZY010000031.1"/>
</dbReference>
<dbReference type="AlphaFoldDB" id="A0A6G4V3K3"/>
<dbReference type="EMBL" id="JAAKZY010000031">
    <property type="protein sequence ID" value="NGO08433.1"/>
    <property type="molecule type" value="Genomic_DNA"/>
</dbReference>
<dbReference type="Gene3D" id="3.30.420.10">
    <property type="entry name" value="Ribonuclease H-like superfamily/Ribonuclease H"/>
    <property type="match status" value="1"/>
</dbReference>
<evidence type="ECO:0000256" key="1">
    <source>
        <dbReference type="SAM" id="MobiDB-lite"/>
    </source>
</evidence>
<dbReference type="InterPro" id="IPR036397">
    <property type="entry name" value="RNaseH_sf"/>
</dbReference>
<proteinExistence type="predicted"/>
<sequence>MSSFGVRVGLGTQFLLDGEMLEVVELVATASENAALLKDNRGSVIRMTVRELLFSGRARIVPQGDGPSSEDPYDDAATVLAQLTETQRDQVLERAAHVREVMYGFKSGSPELAGAGEPRPDYAPGVPWMKRYAAKATELGHDERTIREWVRQYESRGEAGLAPTGVVPGRRFPSVDERWMETALEIMKEYENESGPSRSLVISRTEARLTVRYGRGKINIPSRATAYRVLEDLEQKKPTFQGSSKGRRETADRPTGAYGRLRPTRPGEYVLMDTTRSDVFALDPITLRWVQVEITVAMDWYTRCITGLLCTPVSTKAVDACRVLYQTYRPPAAPSDWPGHAVWPEHGIPRAILMDREAIEGPLVDAAGPAIVPETIVVDHGKIYTSAHLTSVCRRMGISIQPARLRTGRDKGPIERFFRTLRQGLLEALPGYKGPDVHSRGLAPENDAYFFLDELESIIREWIALVYHHRPHSSLVDPRLSGLKLSPAKMFEHGIARAGYIDAPRDPNLAYEFLEVEFLNVHHYGVEIRGRRYNDDVIHEFRDEKSRYPGGAWPFHVNRDDINRIYFRHPRKRKWYPLRWEHAPSQDMPFSEEALGFARKLARSKYTYPDDRLAVGDLLERWNMGLGMSLTERRMALRLSREQQLVLPDPEPDTPADVVESLPSVRKVLEALDERDEAPGREDGDDDDELDLDDAVAVDDDFYADALEDI</sequence>
<dbReference type="Proteomes" id="UP000472335">
    <property type="component" value="Unassembled WGS sequence"/>
</dbReference>
<gene>
    <name evidence="3" type="ORF">G5C60_12585</name>
</gene>
<evidence type="ECO:0000259" key="2">
    <source>
        <dbReference type="PROSITE" id="PS50994"/>
    </source>
</evidence>
<accession>A0A6G4V3K3</accession>
<reference evidence="3 4" key="1">
    <citation type="submission" date="2020-02" db="EMBL/GenBank/DDBJ databases">
        <title>Whole-genome analyses of novel actinobacteria.</title>
        <authorList>
            <person name="Sahin N."/>
            <person name="Gencbay T."/>
        </authorList>
    </citation>
    <scope>NUCLEOTIDE SEQUENCE [LARGE SCALE GENOMIC DNA]</scope>
    <source>
        <strain evidence="3 4">HC44</strain>
    </source>
</reference>
<dbReference type="GO" id="GO:0003676">
    <property type="term" value="F:nucleic acid binding"/>
    <property type="evidence" value="ECO:0007669"/>
    <property type="project" value="InterPro"/>
</dbReference>
<feature type="domain" description="Integrase catalytic" evidence="2">
    <location>
        <begin position="262"/>
        <end position="495"/>
    </location>
</feature>
<evidence type="ECO:0000313" key="3">
    <source>
        <dbReference type="EMBL" id="NGO08433.1"/>
    </source>
</evidence>
<name>A0A6G4V3K3_9ACTN</name>
<organism evidence="3 4">
    <name type="scientific">Streptomyces scabichelini</name>
    <dbReference type="NCBI Taxonomy" id="2711217"/>
    <lineage>
        <taxon>Bacteria</taxon>
        <taxon>Bacillati</taxon>
        <taxon>Actinomycetota</taxon>
        <taxon>Actinomycetes</taxon>
        <taxon>Kitasatosporales</taxon>
        <taxon>Streptomycetaceae</taxon>
        <taxon>Streptomyces</taxon>
    </lineage>
</organism>
<feature type="region of interest" description="Disordered" evidence="1">
    <location>
        <begin position="238"/>
        <end position="261"/>
    </location>
</feature>
<protein>
    <submittedName>
        <fullName evidence="3">Transposase family protein</fullName>
    </submittedName>
</protein>
<dbReference type="GO" id="GO:0015074">
    <property type="term" value="P:DNA integration"/>
    <property type="evidence" value="ECO:0007669"/>
    <property type="project" value="InterPro"/>
</dbReference>
<feature type="compositionally biased region" description="Basic and acidic residues" evidence="1">
    <location>
        <begin position="671"/>
        <end position="682"/>
    </location>
</feature>
<dbReference type="InterPro" id="IPR001584">
    <property type="entry name" value="Integrase_cat-core"/>
</dbReference>
<evidence type="ECO:0000313" key="4">
    <source>
        <dbReference type="Proteomes" id="UP000472335"/>
    </source>
</evidence>
<dbReference type="InterPro" id="IPR012337">
    <property type="entry name" value="RNaseH-like_sf"/>
</dbReference>